<dbReference type="Proteomes" id="UP000292957">
    <property type="component" value="Unassembled WGS sequence"/>
</dbReference>
<gene>
    <name evidence="2" type="ORF">BD311DRAFT_779649</name>
</gene>
<evidence type="ECO:0000256" key="1">
    <source>
        <dbReference type="SAM" id="MobiDB-lite"/>
    </source>
</evidence>
<protein>
    <submittedName>
        <fullName evidence="2">Uncharacterized protein</fullName>
    </submittedName>
</protein>
<name>A0A4Q9MJJ5_9APHY</name>
<proteinExistence type="predicted"/>
<dbReference type="OrthoDB" id="7722975at2759"/>
<dbReference type="AlphaFoldDB" id="A0A4Q9MJJ5"/>
<accession>A0A4Q9MJJ5</accession>
<organism evidence="2">
    <name type="scientific">Dichomitus squalens</name>
    <dbReference type="NCBI Taxonomy" id="114155"/>
    <lineage>
        <taxon>Eukaryota</taxon>
        <taxon>Fungi</taxon>
        <taxon>Dikarya</taxon>
        <taxon>Basidiomycota</taxon>
        <taxon>Agaricomycotina</taxon>
        <taxon>Agaricomycetes</taxon>
        <taxon>Polyporales</taxon>
        <taxon>Polyporaceae</taxon>
        <taxon>Dichomitus</taxon>
    </lineage>
</organism>
<sequence length="102" mass="11083">MSVEAEETGRGSGDELADDAPKLTRSVQKGDGTVNYAALLRAPNIRGNLVRADESAELEVVGSFIVDSGLAFLFFKHALEQLLSAVPREDREAMIETFIDDE</sequence>
<reference evidence="2" key="1">
    <citation type="submission" date="2019-01" db="EMBL/GenBank/DDBJ databases">
        <title>Draft genome sequences of three monokaryotic isolates of the white-rot basidiomycete fungus Dichomitus squalens.</title>
        <authorList>
            <consortium name="DOE Joint Genome Institute"/>
            <person name="Lopez S.C."/>
            <person name="Andreopoulos B."/>
            <person name="Pangilinan J."/>
            <person name="Lipzen A."/>
            <person name="Riley R."/>
            <person name="Ahrendt S."/>
            <person name="Ng V."/>
            <person name="Barry K."/>
            <person name="Daum C."/>
            <person name="Grigoriev I.V."/>
            <person name="Hilden K.S."/>
            <person name="Makela M.R."/>
            <person name="de Vries R.P."/>
        </authorList>
    </citation>
    <scope>NUCLEOTIDE SEQUENCE [LARGE SCALE GENOMIC DNA]</scope>
    <source>
        <strain evidence="2">OM18370.1</strain>
    </source>
</reference>
<feature type="region of interest" description="Disordered" evidence="1">
    <location>
        <begin position="1"/>
        <end position="28"/>
    </location>
</feature>
<dbReference type="EMBL" id="ML143446">
    <property type="protein sequence ID" value="TBU26412.1"/>
    <property type="molecule type" value="Genomic_DNA"/>
</dbReference>
<evidence type="ECO:0000313" key="2">
    <source>
        <dbReference type="EMBL" id="TBU26412.1"/>
    </source>
</evidence>